<evidence type="ECO:0000259" key="1">
    <source>
        <dbReference type="Pfam" id="PF00646"/>
    </source>
</evidence>
<dbReference type="InterPro" id="IPR050796">
    <property type="entry name" value="SCF_F-box_component"/>
</dbReference>
<reference evidence="4" key="2">
    <citation type="submission" date="2025-08" db="UniProtKB">
        <authorList>
            <consortium name="RefSeq"/>
        </authorList>
    </citation>
    <scope>IDENTIFICATION</scope>
    <source>
        <tissue evidence="4">Leaf</tissue>
    </source>
</reference>
<dbReference type="InterPro" id="IPR017451">
    <property type="entry name" value="F-box-assoc_interact_dom"/>
</dbReference>
<dbReference type="SUPFAM" id="SSF81383">
    <property type="entry name" value="F-box domain"/>
    <property type="match status" value="1"/>
</dbReference>
<feature type="domain" description="F-box" evidence="1">
    <location>
        <begin position="5"/>
        <end position="39"/>
    </location>
</feature>
<organism evidence="3 4">
    <name type="scientific">Camelina sativa</name>
    <name type="common">False flax</name>
    <name type="synonym">Myagrum sativum</name>
    <dbReference type="NCBI Taxonomy" id="90675"/>
    <lineage>
        <taxon>Eukaryota</taxon>
        <taxon>Viridiplantae</taxon>
        <taxon>Streptophyta</taxon>
        <taxon>Embryophyta</taxon>
        <taxon>Tracheophyta</taxon>
        <taxon>Spermatophyta</taxon>
        <taxon>Magnoliopsida</taxon>
        <taxon>eudicotyledons</taxon>
        <taxon>Gunneridae</taxon>
        <taxon>Pentapetalae</taxon>
        <taxon>rosids</taxon>
        <taxon>malvids</taxon>
        <taxon>Brassicales</taxon>
        <taxon>Brassicaceae</taxon>
        <taxon>Camelineae</taxon>
        <taxon>Camelina</taxon>
    </lineage>
</organism>
<sequence length="426" mass="49834">MTRMCDLPPELVGMIFTKIPITSVRAIRSTCKLWKGLTNDWVLGKGSAKEQFLGFVTMDSKVCSLRFHICRKNNGKDDEDLLDLSIKQVDLLNQVDIYKMYHCDGLLLCVDKSRSRLIVWNPYLGQTRWITSITNFHKRDKYVLGYDINHNHKILRIVDNYKYYGTKHYLRYEIYDFRSSLWRVLDVTPDRKILNLERCVSLKGNFYLVAHEIILRFSWRPRYRRPNLSSQMPDEDTWIQNRGDFLLCFDFTKEIFGPPLPLPFNSNTNDSVDLSCVKEEQLMVLYLNFSNILLQIWITTTTEPNTLSWSKFSRVEMTPFALKALRFGLPAASFFFDEQEKFVAVFYVDRFLQTKTAPYYKAFIIGKDGYFKSVTFGDSSKLGIPCRISGRISDLYCPPPPLVCSSSYLPSLVQLNQPRQRKERDD</sequence>
<name>A0ABM0VY55_CAMSA</name>
<dbReference type="PANTHER" id="PTHR31672">
    <property type="entry name" value="BNACNNG10540D PROTEIN"/>
    <property type="match status" value="1"/>
</dbReference>
<reference evidence="3" key="1">
    <citation type="journal article" date="2014" name="Nat. Commun.">
        <title>The emerging biofuel crop Camelina sativa retains a highly undifferentiated hexaploid genome structure.</title>
        <authorList>
            <person name="Kagale S."/>
            <person name="Koh C."/>
            <person name="Nixon J."/>
            <person name="Bollina V."/>
            <person name="Clarke W.E."/>
            <person name="Tuteja R."/>
            <person name="Spillane C."/>
            <person name="Robinson S.J."/>
            <person name="Links M.G."/>
            <person name="Clarke C."/>
            <person name="Higgins E.E."/>
            <person name="Huebert T."/>
            <person name="Sharpe A.G."/>
            <person name="Parkin I.A."/>
        </authorList>
    </citation>
    <scope>NUCLEOTIDE SEQUENCE [LARGE SCALE GENOMIC DNA]</scope>
    <source>
        <strain evidence="3">cv. DH55</strain>
    </source>
</reference>
<dbReference type="RefSeq" id="XP_010462898.1">
    <property type="nucleotide sequence ID" value="XM_010464596.1"/>
</dbReference>
<gene>
    <name evidence="4" type="primary">LOC104743527</name>
</gene>
<dbReference type="PANTHER" id="PTHR31672:SF10">
    <property type="entry name" value="F-BOX DOMAIN-CONTAINING PROTEIN"/>
    <property type="match status" value="1"/>
</dbReference>
<dbReference type="NCBIfam" id="TIGR01640">
    <property type="entry name" value="F_box_assoc_1"/>
    <property type="match status" value="2"/>
</dbReference>
<dbReference type="InterPro" id="IPR006527">
    <property type="entry name" value="F-box-assoc_dom_typ1"/>
</dbReference>
<dbReference type="Proteomes" id="UP000694864">
    <property type="component" value="Chromosome 14"/>
</dbReference>
<evidence type="ECO:0000313" key="4">
    <source>
        <dbReference type="RefSeq" id="XP_010462898.1"/>
    </source>
</evidence>
<keyword evidence="3" id="KW-1185">Reference proteome</keyword>
<dbReference type="Pfam" id="PF00646">
    <property type="entry name" value="F-box"/>
    <property type="match status" value="1"/>
</dbReference>
<dbReference type="InterPro" id="IPR001810">
    <property type="entry name" value="F-box_dom"/>
</dbReference>
<evidence type="ECO:0000259" key="2">
    <source>
        <dbReference type="Pfam" id="PF07734"/>
    </source>
</evidence>
<dbReference type="Pfam" id="PF07734">
    <property type="entry name" value="FBA_1"/>
    <property type="match status" value="1"/>
</dbReference>
<feature type="domain" description="F-box associated beta-propeller type 1" evidence="2">
    <location>
        <begin position="54"/>
        <end position="415"/>
    </location>
</feature>
<accession>A0ABM0VY55</accession>
<proteinExistence type="predicted"/>
<dbReference type="GeneID" id="104743527"/>
<protein>
    <submittedName>
        <fullName evidence="4">F-box/kelch-repeat protein At1g24800-like</fullName>
    </submittedName>
</protein>
<dbReference type="InterPro" id="IPR036047">
    <property type="entry name" value="F-box-like_dom_sf"/>
</dbReference>
<evidence type="ECO:0000313" key="3">
    <source>
        <dbReference type="Proteomes" id="UP000694864"/>
    </source>
</evidence>